<feature type="region of interest" description="Disordered" evidence="1">
    <location>
        <begin position="56"/>
        <end position="75"/>
    </location>
</feature>
<evidence type="ECO:0000313" key="2">
    <source>
        <dbReference type="EMBL" id="KAG8054663.1"/>
    </source>
</evidence>
<reference evidence="2" key="1">
    <citation type="journal article" date="2021" name="bioRxiv">
        <title>Whole Genome Assembly and Annotation of Northern Wild Rice, Zizania palustris L., Supports a Whole Genome Duplication in the Zizania Genus.</title>
        <authorList>
            <person name="Haas M."/>
            <person name="Kono T."/>
            <person name="Macchietto M."/>
            <person name="Millas R."/>
            <person name="McGilp L."/>
            <person name="Shao M."/>
            <person name="Duquette J."/>
            <person name="Hirsch C.N."/>
            <person name="Kimball J."/>
        </authorList>
    </citation>
    <scope>NUCLEOTIDE SEQUENCE</scope>
    <source>
        <tissue evidence="2">Fresh leaf tissue</tissue>
    </source>
</reference>
<organism evidence="2 3">
    <name type="scientific">Zizania palustris</name>
    <name type="common">Northern wild rice</name>
    <dbReference type="NCBI Taxonomy" id="103762"/>
    <lineage>
        <taxon>Eukaryota</taxon>
        <taxon>Viridiplantae</taxon>
        <taxon>Streptophyta</taxon>
        <taxon>Embryophyta</taxon>
        <taxon>Tracheophyta</taxon>
        <taxon>Spermatophyta</taxon>
        <taxon>Magnoliopsida</taxon>
        <taxon>Liliopsida</taxon>
        <taxon>Poales</taxon>
        <taxon>Poaceae</taxon>
        <taxon>BOP clade</taxon>
        <taxon>Oryzoideae</taxon>
        <taxon>Oryzeae</taxon>
        <taxon>Zizaniinae</taxon>
        <taxon>Zizania</taxon>
    </lineage>
</organism>
<gene>
    <name evidence="2" type="ORF">GUJ93_ZPchr0001g29388</name>
</gene>
<accession>A0A8J5VP62</accession>
<keyword evidence="3" id="KW-1185">Reference proteome</keyword>
<sequence>MVPVFLLLRKGAVSHQCCTAAASAAALRARVGDRATPQRMREHVGCVRWPLAPRSGTARRAREAGGTRRLAGSGR</sequence>
<comment type="caution">
    <text evidence="2">The sequence shown here is derived from an EMBL/GenBank/DDBJ whole genome shotgun (WGS) entry which is preliminary data.</text>
</comment>
<evidence type="ECO:0000313" key="3">
    <source>
        <dbReference type="Proteomes" id="UP000729402"/>
    </source>
</evidence>
<proteinExistence type="predicted"/>
<protein>
    <submittedName>
        <fullName evidence="2">Uncharacterized protein</fullName>
    </submittedName>
</protein>
<reference evidence="2" key="2">
    <citation type="submission" date="2021-02" db="EMBL/GenBank/DDBJ databases">
        <authorList>
            <person name="Kimball J.A."/>
            <person name="Haas M.W."/>
            <person name="Macchietto M."/>
            <person name="Kono T."/>
            <person name="Duquette J."/>
            <person name="Shao M."/>
        </authorList>
    </citation>
    <scope>NUCLEOTIDE SEQUENCE</scope>
    <source>
        <tissue evidence="2">Fresh leaf tissue</tissue>
    </source>
</reference>
<name>A0A8J5VP62_ZIZPA</name>
<dbReference type="Proteomes" id="UP000729402">
    <property type="component" value="Unassembled WGS sequence"/>
</dbReference>
<dbReference type="AlphaFoldDB" id="A0A8J5VP62"/>
<dbReference type="EMBL" id="JAAALK010000288">
    <property type="protein sequence ID" value="KAG8054663.1"/>
    <property type="molecule type" value="Genomic_DNA"/>
</dbReference>
<evidence type="ECO:0000256" key="1">
    <source>
        <dbReference type="SAM" id="MobiDB-lite"/>
    </source>
</evidence>